<keyword evidence="2" id="KW-0479">Metal-binding</keyword>
<evidence type="ECO:0000256" key="3">
    <source>
        <dbReference type="ARBA" id="ARBA00022833"/>
    </source>
</evidence>
<dbReference type="GO" id="GO:0032259">
    <property type="term" value="P:methylation"/>
    <property type="evidence" value="ECO:0007669"/>
    <property type="project" value="UniProtKB-KW"/>
</dbReference>
<dbReference type="CDD" id="cd03311">
    <property type="entry name" value="CIMS_C_terminal_like"/>
    <property type="match status" value="1"/>
</dbReference>
<evidence type="ECO:0000256" key="2">
    <source>
        <dbReference type="ARBA" id="ARBA00022723"/>
    </source>
</evidence>
<evidence type="ECO:0000313" key="5">
    <source>
        <dbReference type="EMBL" id="TMI72850.1"/>
    </source>
</evidence>
<dbReference type="SUPFAM" id="SSF51726">
    <property type="entry name" value="UROD/MetE-like"/>
    <property type="match status" value="1"/>
</dbReference>
<dbReference type="Gene3D" id="3.20.20.210">
    <property type="match status" value="1"/>
</dbReference>
<evidence type="ECO:0000313" key="6">
    <source>
        <dbReference type="Proteomes" id="UP000318834"/>
    </source>
</evidence>
<comment type="cofactor">
    <cofactor evidence="1">
        <name>Zn(2+)</name>
        <dbReference type="ChEBI" id="CHEBI:29105"/>
    </cofactor>
</comment>
<proteinExistence type="predicted"/>
<dbReference type="GO" id="GO:0003871">
    <property type="term" value="F:5-methyltetrahydropteroyltriglutamate-homocysteine S-methyltransferase activity"/>
    <property type="evidence" value="ECO:0007669"/>
    <property type="project" value="InterPro"/>
</dbReference>
<protein>
    <submittedName>
        <fullName evidence="5">Methylcobamide--CoM methyltransferase</fullName>
    </submittedName>
</protein>
<dbReference type="AlphaFoldDB" id="A0A537INF2"/>
<feature type="domain" description="Cobalamin-independent methionine synthase MetE C-terminal/archaeal" evidence="4">
    <location>
        <begin position="1"/>
        <end position="315"/>
    </location>
</feature>
<accession>A0A537INF2</accession>
<sequence>MITTVVGNYPKIPDMPAPGKWRSAVEKFQKGQLTEAELRQVEDEVTLEAIQDQVDAGVDLITDGQIRWEDGQTHFARRLRGLSINGLQRYFDTNIYFREPVAEGEIAWVEPISVRDFEFARRHSPRPVKPVVTGPFTLARLGRNAYYQSGREFVLALARALNAELRALQEAGAEIIQVDEPALCRYKQEYPLFAEAMTVLVDGVNTKKVLCTYFGDVDGMYPQLLQLPFEVIGLDFVAGYRNWDVIARAPFTKTLMCGILDARNTRLETVDEIGRAIRRITDVVPPDRVMVAPSAGLEFLPHGVAKRKLQRLVEGTRAASQALKGVQA</sequence>
<dbReference type="InterPro" id="IPR038071">
    <property type="entry name" value="UROD/MetE-like_sf"/>
</dbReference>
<keyword evidence="5" id="KW-0808">Transferase</keyword>
<keyword evidence="3" id="KW-0862">Zinc</keyword>
<name>A0A537INF2_9BACT</name>
<dbReference type="EMBL" id="VBAP01000078">
    <property type="protein sequence ID" value="TMI72850.1"/>
    <property type="molecule type" value="Genomic_DNA"/>
</dbReference>
<evidence type="ECO:0000256" key="1">
    <source>
        <dbReference type="ARBA" id="ARBA00001947"/>
    </source>
</evidence>
<keyword evidence="5" id="KW-0489">Methyltransferase</keyword>
<organism evidence="5 6">
    <name type="scientific">Candidatus Segetimicrobium genomatis</name>
    <dbReference type="NCBI Taxonomy" id="2569760"/>
    <lineage>
        <taxon>Bacteria</taxon>
        <taxon>Bacillati</taxon>
        <taxon>Candidatus Sysuimicrobiota</taxon>
        <taxon>Candidatus Sysuimicrobiia</taxon>
        <taxon>Candidatus Sysuimicrobiales</taxon>
        <taxon>Candidatus Segetimicrobiaceae</taxon>
        <taxon>Candidatus Segetimicrobium</taxon>
    </lineage>
</organism>
<gene>
    <name evidence="5" type="ORF">E6H05_10460</name>
</gene>
<dbReference type="GO" id="GO:0009086">
    <property type="term" value="P:methionine biosynthetic process"/>
    <property type="evidence" value="ECO:0007669"/>
    <property type="project" value="InterPro"/>
</dbReference>
<comment type="caution">
    <text evidence="5">The sequence shown here is derived from an EMBL/GenBank/DDBJ whole genome shotgun (WGS) entry which is preliminary data.</text>
</comment>
<dbReference type="GO" id="GO:0008270">
    <property type="term" value="F:zinc ion binding"/>
    <property type="evidence" value="ECO:0007669"/>
    <property type="project" value="InterPro"/>
</dbReference>
<dbReference type="InterPro" id="IPR002629">
    <property type="entry name" value="Met_Synth_C/arc"/>
</dbReference>
<dbReference type="PANTHER" id="PTHR30519">
    <property type="entry name" value="5-METHYLTETRAHYDROPTEROYLTRIGLUTAMATE--HOMOCYSTEINE METHYLTRANSFERASE"/>
    <property type="match status" value="1"/>
</dbReference>
<evidence type="ECO:0000259" key="4">
    <source>
        <dbReference type="Pfam" id="PF01717"/>
    </source>
</evidence>
<dbReference type="Pfam" id="PF01717">
    <property type="entry name" value="Meth_synt_2"/>
    <property type="match status" value="1"/>
</dbReference>
<reference evidence="5 6" key="1">
    <citation type="journal article" date="2019" name="Nat. Microbiol.">
        <title>Mediterranean grassland soil C-N compound turnover is dependent on rainfall and depth, and is mediated by genomically divergent microorganisms.</title>
        <authorList>
            <person name="Diamond S."/>
            <person name="Andeer P.F."/>
            <person name="Li Z."/>
            <person name="Crits-Christoph A."/>
            <person name="Burstein D."/>
            <person name="Anantharaman K."/>
            <person name="Lane K.R."/>
            <person name="Thomas B.C."/>
            <person name="Pan C."/>
            <person name="Northen T.R."/>
            <person name="Banfield J.F."/>
        </authorList>
    </citation>
    <scope>NUCLEOTIDE SEQUENCE [LARGE SCALE GENOMIC DNA]</scope>
    <source>
        <strain evidence="5">NP_8</strain>
    </source>
</reference>
<dbReference type="Proteomes" id="UP000318834">
    <property type="component" value="Unassembled WGS sequence"/>
</dbReference>